<dbReference type="Proteomes" id="UP000598217">
    <property type="component" value="Unassembled WGS sequence"/>
</dbReference>
<name>A0ABR9HB04_9ACTN</name>
<feature type="region of interest" description="Disordered" evidence="1">
    <location>
        <begin position="357"/>
        <end position="377"/>
    </location>
</feature>
<dbReference type="InterPro" id="IPR042099">
    <property type="entry name" value="ANL_N_sf"/>
</dbReference>
<gene>
    <name evidence="2" type="ORF">H4W79_000184</name>
</gene>
<organism evidence="2 3">
    <name type="scientific">Nocardiopsis terrae</name>
    <dbReference type="NCBI Taxonomy" id="372655"/>
    <lineage>
        <taxon>Bacteria</taxon>
        <taxon>Bacillati</taxon>
        <taxon>Actinomycetota</taxon>
        <taxon>Actinomycetes</taxon>
        <taxon>Streptosporangiales</taxon>
        <taxon>Nocardiopsidaceae</taxon>
        <taxon>Nocardiopsis</taxon>
    </lineage>
</organism>
<protein>
    <submittedName>
        <fullName evidence="2">Acyl-coenzyme A synthetase/AMP-(Fatty) acid ligase</fullName>
    </submittedName>
</protein>
<proteinExistence type="predicted"/>
<dbReference type="EMBL" id="JADBDY010000001">
    <property type="protein sequence ID" value="MBE1455970.1"/>
    <property type="molecule type" value="Genomic_DNA"/>
</dbReference>
<accession>A0ABR9HB04</accession>
<keyword evidence="2" id="KW-0436">Ligase</keyword>
<comment type="caution">
    <text evidence="2">The sequence shown here is derived from an EMBL/GenBank/DDBJ whole genome shotgun (WGS) entry which is preliminary data.</text>
</comment>
<evidence type="ECO:0000313" key="3">
    <source>
        <dbReference type="Proteomes" id="UP000598217"/>
    </source>
</evidence>
<reference evidence="2 3" key="1">
    <citation type="submission" date="2020-10" db="EMBL/GenBank/DDBJ databases">
        <title>Sequencing the genomes of 1000 actinobacteria strains.</title>
        <authorList>
            <person name="Klenk H.-P."/>
        </authorList>
    </citation>
    <scope>NUCLEOTIDE SEQUENCE [LARGE SCALE GENOMIC DNA]</scope>
    <source>
        <strain evidence="2 3">DSM 45157</strain>
    </source>
</reference>
<dbReference type="GO" id="GO:0016874">
    <property type="term" value="F:ligase activity"/>
    <property type="evidence" value="ECO:0007669"/>
    <property type="project" value="UniProtKB-KW"/>
</dbReference>
<evidence type="ECO:0000313" key="2">
    <source>
        <dbReference type="EMBL" id="MBE1455970.1"/>
    </source>
</evidence>
<dbReference type="Gene3D" id="3.40.50.12780">
    <property type="entry name" value="N-terminal domain of ligase-like"/>
    <property type="match status" value="1"/>
</dbReference>
<dbReference type="RefSeq" id="WP_225942296.1">
    <property type="nucleotide sequence ID" value="NZ_BMXJ01000009.1"/>
</dbReference>
<sequence>MERGFDLPYEELSPTALLASDFTAPDSRDHPWTVDWCGRDPAELVARALPDHLDTWTSGTSGDRTCWRRTRDQLWAEAGLLADLLRPYRPEAVLSFAPPRHVFGALATVLVPARLGVPVWYRPGIDCGMPPSPDRRWAVIAIPWTFSLLRPRSPWLREARDLTFLHSTATLPPAGARLLNALGPERARAIEVLGSTESGGVAQRVWGPDDPDWHLLEDTEFDWDGPAGEGERPLEIRSPRLASVPGQRPPDRWRLDDHVVPSGDRGFRFAGRRERLVKINGRRISLDTVEDRLRPALRCADLAALPVTHDTVGEHFDLYVVPAADTPYLTPARVTSVAAELGPRPFRVHMVERIERSATGKTRRLQPAHTPDTGVKP</sequence>
<keyword evidence="3" id="KW-1185">Reference proteome</keyword>
<evidence type="ECO:0000256" key="1">
    <source>
        <dbReference type="SAM" id="MobiDB-lite"/>
    </source>
</evidence>
<dbReference type="Gene3D" id="3.30.300.30">
    <property type="match status" value="1"/>
</dbReference>
<dbReference type="SUPFAM" id="SSF56801">
    <property type="entry name" value="Acetyl-CoA synthetase-like"/>
    <property type="match status" value="1"/>
</dbReference>
<dbReference type="InterPro" id="IPR045851">
    <property type="entry name" value="AMP-bd_C_sf"/>
</dbReference>